<dbReference type="RefSeq" id="WP_054493933.1">
    <property type="nucleotide sequence ID" value="NZ_BBZA01000231.1"/>
</dbReference>
<dbReference type="PANTHER" id="PTHR11022">
    <property type="entry name" value="PEPTIDOGLYCAN RECOGNITION PROTEIN"/>
    <property type="match status" value="1"/>
</dbReference>
<dbReference type="InterPro" id="IPR002502">
    <property type="entry name" value="Amidase_domain"/>
</dbReference>
<dbReference type="GO" id="GO:0009253">
    <property type="term" value="P:peptidoglycan catabolic process"/>
    <property type="evidence" value="ECO:0007669"/>
    <property type="project" value="InterPro"/>
</dbReference>
<dbReference type="PANTHER" id="PTHR11022:SF41">
    <property type="entry name" value="PEPTIDOGLYCAN-RECOGNITION PROTEIN LC-RELATED"/>
    <property type="match status" value="1"/>
</dbReference>
<keyword evidence="6" id="KW-1185">Reference proteome</keyword>
<dbReference type="Proteomes" id="UP000037784">
    <property type="component" value="Unassembled WGS sequence"/>
</dbReference>
<dbReference type="Gene3D" id="3.40.80.10">
    <property type="entry name" value="Peptidoglycan recognition protein-like"/>
    <property type="match status" value="1"/>
</dbReference>
<feature type="compositionally biased region" description="Pro residues" evidence="2">
    <location>
        <begin position="690"/>
        <end position="702"/>
    </location>
</feature>
<gene>
    <name evidence="5" type="ORF">ARMA_2635</name>
</gene>
<dbReference type="InterPro" id="IPR036505">
    <property type="entry name" value="Amidase/PGRP_sf"/>
</dbReference>
<dbReference type="Pfam" id="PF17957">
    <property type="entry name" value="Big_7"/>
    <property type="match status" value="1"/>
</dbReference>
<evidence type="ECO:0000313" key="6">
    <source>
        <dbReference type="Proteomes" id="UP000037784"/>
    </source>
</evidence>
<evidence type="ECO:0000259" key="4">
    <source>
        <dbReference type="SMART" id="SM00701"/>
    </source>
</evidence>
<dbReference type="Gene3D" id="2.60.120.260">
    <property type="entry name" value="Galactose-binding domain-like"/>
    <property type="match status" value="2"/>
</dbReference>
<evidence type="ECO:0000313" key="5">
    <source>
        <dbReference type="EMBL" id="GAP64212.1"/>
    </source>
</evidence>
<comment type="caution">
    <text evidence="5">The sequence shown here is derived from an EMBL/GenBank/DDBJ whole genome shotgun (WGS) entry which is preliminary data.</text>
</comment>
<dbReference type="SMART" id="SM00701">
    <property type="entry name" value="PGRP"/>
    <property type="match status" value="1"/>
</dbReference>
<dbReference type="InterPro" id="IPR006619">
    <property type="entry name" value="PGRP_domain_met/bac"/>
</dbReference>
<feature type="domain" description="Peptidoglycan recognition protein family" evidence="4">
    <location>
        <begin position="189"/>
        <end position="341"/>
    </location>
</feature>
<dbReference type="SMART" id="SM00644">
    <property type="entry name" value="Ami_2"/>
    <property type="match status" value="1"/>
</dbReference>
<evidence type="ECO:0000256" key="2">
    <source>
        <dbReference type="SAM" id="MobiDB-lite"/>
    </source>
</evidence>
<dbReference type="GO" id="GO:0008270">
    <property type="term" value="F:zinc ion binding"/>
    <property type="evidence" value="ECO:0007669"/>
    <property type="project" value="InterPro"/>
</dbReference>
<protein>
    <recommendedName>
        <fullName evidence="7">Peptidoglycan recognition protein family domain-containing protein</fullName>
    </recommendedName>
</protein>
<feature type="domain" description="N-acetylmuramoyl-L-alanine amidase" evidence="3">
    <location>
        <begin position="210"/>
        <end position="364"/>
    </location>
</feature>
<evidence type="ECO:0000256" key="1">
    <source>
        <dbReference type="ARBA" id="ARBA00007553"/>
    </source>
</evidence>
<dbReference type="Gene3D" id="2.60.40.10">
    <property type="entry name" value="Immunoglobulins"/>
    <property type="match status" value="1"/>
</dbReference>
<reference evidence="6" key="1">
    <citation type="submission" date="2015-08" db="EMBL/GenBank/DDBJ databases">
        <title>Draft Genome Sequence of a Heterotrophic Facultative Anaerobic Bacterium Ardenticatena maritima Strain 110S.</title>
        <authorList>
            <person name="Kawaichi S."/>
            <person name="Yoshida T."/>
            <person name="Sako Y."/>
            <person name="Nakamura R."/>
        </authorList>
    </citation>
    <scope>NUCLEOTIDE SEQUENCE [LARGE SCALE GENOMIC DNA]</scope>
    <source>
        <strain evidence="6">110S</strain>
    </source>
</reference>
<comment type="similarity">
    <text evidence="1">Belongs to the N-acetylmuramoyl-L-alanine amidase 2 family.</text>
</comment>
<dbReference type="EMBL" id="BBZA01000231">
    <property type="protein sequence ID" value="GAP64212.1"/>
    <property type="molecule type" value="Genomic_DNA"/>
</dbReference>
<dbReference type="CDD" id="cd06583">
    <property type="entry name" value="PGRP"/>
    <property type="match status" value="1"/>
</dbReference>
<dbReference type="Pfam" id="PF01510">
    <property type="entry name" value="Amidase_2"/>
    <property type="match status" value="1"/>
</dbReference>
<dbReference type="InterPro" id="IPR015510">
    <property type="entry name" value="PGRP"/>
</dbReference>
<name>A0A0M8KAS0_9CHLR</name>
<evidence type="ECO:0008006" key="7">
    <source>
        <dbReference type="Google" id="ProtNLM"/>
    </source>
</evidence>
<dbReference type="GO" id="GO:0008745">
    <property type="term" value="F:N-acetylmuramoyl-L-alanine amidase activity"/>
    <property type="evidence" value="ECO:0007669"/>
    <property type="project" value="InterPro"/>
</dbReference>
<proteinExistence type="inferred from homology"/>
<sequence>MRWRSLLTLTVLVLAFGFVRGFPTTARSATSTLVGTWRLDPATLVGGEVEGFRFQGKGLQLVQPFDGVGRFITPPIEADFEFVGLGLTWETPLPEGVETSVLVRTSMDGKTWSEWEELSSDGLDAPDGAPNTGTNFYVGKGRWFQLQIEARGTSPMALFDGLAVTYLDTRNGPLAADMAWPSAAETTEPVVISRAEWGADESLRFDANGNEIWPREYIIPRKVFIHHTAGSNNIPDPAAAVRAVYYFHAVTRGWGDIGYNFVVDQQGRIYQGRYGGEIDRHIVVGGHTLGYNYSSMGISVLGNFESSAGGIALPAAAEAAIESFVAARCQRYGIDPLAGGSIAGTWFPYGVLGHRDAGTTSCPGDLAYARLDDMRATMSTYIHAMPPELYFSRPVDGEMLTTRLDMEVIASPTITKISMLLNGTVVDEDDTRPFNFTLDPAVWPAGTYTLTMRGTTSDGQTVEETRTFTFGAPAPPTVAPPTCTNLLANGTMEEDTGWTFTTTNDTILTGSASYAGVPHSGARSIFTGLPSGMLTFAARYSSARQTITLPTQTPITLRVWYRPFHEASPGNDHQYIAIIKADGTFVPLLDTLQNTQTWALFTADLSAYAGQTVTIYLGTMNDGYGGVTQTYFDDVELCAGGTPTPTPTPTHTATPLPTATPTPTPIQTPTATPTNMVPQAFLPLIVRSKPPTPTPTPTPTPSPTVVQPTPLPTATPTPTVAPTATPVACKNLIVNGTMESESGWALTNNETPSQYTSVAHSGQRGILTGALAGTYVPGVRYSSARQTVTLPAGQPATLRVWYRPEYEPNPGNDRQYVAIIKADGTFVPLLSTLQNARTWLFFESDISAYAGQTITIYLGTVNDGVGGVTRTYFDDVELCAP</sequence>
<dbReference type="AlphaFoldDB" id="A0A0M8KAS0"/>
<organism evidence="5 6">
    <name type="scientific">Ardenticatena maritima</name>
    <dbReference type="NCBI Taxonomy" id="872965"/>
    <lineage>
        <taxon>Bacteria</taxon>
        <taxon>Bacillati</taxon>
        <taxon>Chloroflexota</taxon>
        <taxon>Ardenticatenia</taxon>
        <taxon>Ardenticatenales</taxon>
        <taxon>Ardenticatenaceae</taxon>
        <taxon>Ardenticatena</taxon>
    </lineage>
</organism>
<dbReference type="SUPFAM" id="SSF55846">
    <property type="entry name" value="N-acetylmuramoyl-L-alanine amidase-like"/>
    <property type="match status" value="1"/>
</dbReference>
<dbReference type="OrthoDB" id="9812621at2"/>
<accession>A0A0M8KAS0</accession>
<dbReference type="InterPro" id="IPR013783">
    <property type="entry name" value="Ig-like_fold"/>
</dbReference>
<dbReference type="InParanoid" id="A0A0M8KAS0"/>
<feature type="region of interest" description="Disordered" evidence="2">
    <location>
        <begin position="642"/>
        <end position="662"/>
    </location>
</feature>
<evidence type="ECO:0000259" key="3">
    <source>
        <dbReference type="SMART" id="SM00644"/>
    </source>
</evidence>
<feature type="region of interest" description="Disordered" evidence="2">
    <location>
        <begin position="687"/>
        <end position="723"/>
    </location>
</feature>